<name>A0A1L9SDH5_9EURO</name>
<keyword evidence="5" id="KW-0378">Hydrolase</keyword>
<protein>
    <recommendedName>
        <fullName evidence="10">Carboxypeptidase</fullName>
    </recommendedName>
</protein>
<dbReference type="InterPro" id="IPR029058">
    <property type="entry name" value="AB_hydrolase_fold"/>
</dbReference>
<evidence type="ECO:0000313" key="9">
    <source>
        <dbReference type="Proteomes" id="UP000184188"/>
    </source>
</evidence>
<accession>A0A1L9SDH5</accession>
<dbReference type="GO" id="GO:0000324">
    <property type="term" value="C:fungal-type vacuole"/>
    <property type="evidence" value="ECO:0007669"/>
    <property type="project" value="TreeGrafter"/>
</dbReference>
<dbReference type="GeneID" id="34613483"/>
<keyword evidence="9" id="KW-1185">Reference proteome</keyword>
<keyword evidence="4 7" id="KW-0732">Signal</keyword>
<organism evidence="8 9">
    <name type="scientific">Penicilliopsis zonata CBS 506.65</name>
    <dbReference type="NCBI Taxonomy" id="1073090"/>
    <lineage>
        <taxon>Eukaryota</taxon>
        <taxon>Fungi</taxon>
        <taxon>Dikarya</taxon>
        <taxon>Ascomycota</taxon>
        <taxon>Pezizomycotina</taxon>
        <taxon>Eurotiomycetes</taxon>
        <taxon>Eurotiomycetidae</taxon>
        <taxon>Eurotiales</taxon>
        <taxon>Aspergillaceae</taxon>
        <taxon>Penicilliopsis</taxon>
    </lineage>
</organism>
<sequence>MRISGFLLGTAVLASFSSAQLTVVTSKVNPEVQISYKETDICETTPGTTSYSGYVHIPGSLVSDLGGYNMSVYFMYFEARNNPQTAPLALYLAGGPGEAGSYVALNSENGPCVVNREGTNTTINPWSLNNHVNILYLDQPLQVGFSYSSLTNGTYNSTSLLVTPDNGTVFPPPPGQGIFPDPSLSATANTTVASARGIWVFLEHWLSSFPGYSTSSRDISFWGNSYGGFYVPETAVTVSKALQQLPATHYLKDKDLRVDSIGITNGCVDFYYQIAGYPEYANHNTYGIKFYNETFYNEIENNITKPGGCLDRTDQCRHAGQVGDPDYTGNNATVNEICADATAYCATIITPLYTIHNVSTYDIAIETPATCTYYLTVGEYLNKPHVQAALGVPLNWTWYSLDVTDAFDDTGDAFRQSNLPNLEYLLRNNVKTAFIYGDRDYTCPGTGAETLAKTVAWKGQQGFIDAGYQELQGLSAGAKGGVAKQYGLLSFTRVFESGHQVSAYAPETVLTVFNRTIFNLDVVEGKVPVSADYYTRGPKESSGWKSQIEGPFVDVCMVEGNFSSSTLFSTPVY</sequence>
<dbReference type="OrthoDB" id="443318at2759"/>
<comment type="similarity">
    <text evidence="1">Belongs to the peptidase S10 family.</text>
</comment>
<dbReference type="AlphaFoldDB" id="A0A1L9SDH5"/>
<dbReference type="GO" id="GO:0006508">
    <property type="term" value="P:proteolysis"/>
    <property type="evidence" value="ECO:0007669"/>
    <property type="project" value="UniProtKB-KW"/>
</dbReference>
<dbReference type="RefSeq" id="XP_022579698.1">
    <property type="nucleotide sequence ID" value="XM_022727019.1"/>
</dbReference>
<keyword evidence="2" id="KW-0121">Carboxypeptidase</keyword>
<dbReference type="EMBL" id="KV878345">
    <property type="protein sequence ID" value="OJJ45188.1"/>
    <property type="molecule type" value="Genomic_DNA"/>
</dbReference>
<dbReference type="Pfam" id="PF00450">
    <property type="entry name" value="Peptidase_S10"/>
    <property type="match status" value="1"/>
</dbReference>
<evidence type="ECO:0000256" key="6">
    <source>
        <dbReference type="ARBA" id="ARBA00023180"/>
    </source>
</evidence>
<dbReference type="PANTHER" id="PTHR11802:SF189">
    <property type="entry name" value="CARBOXYPEPTIDASE"/>
    <property type="match status" value="1"/>
</dbReference>
<dbReference type="Gene3D" id="3.40.50.1820">
    <property type="entry name" value="alpha/beta hydrolase"/>
    <property type="match status" value="1"/>
</dbReference>
<evidence type="ECO:0000256" key="7">
    <source>
        <dbReference type="SAM" id="SignalP"/>
    </source>
</evidence>
<keyword evidence="3" id="KW-0645">Protease</keyword>
<evidence type="ECO:0000256" key="5">
    <source>
        <dbReference type="ARBA" id="ARBA00022801"/>
    </source>
</evidence>
<evidence type="ECO:0000256" key="4">
    <source>
        <dbReference type="ARBA" id="ARBA00022729"/>
    </source>
</evidence>
<evidence type="ECO:0008006" key="10">
    <source>
        <dbReference type="Google" id="ProtNLM"/>
    </source>
</evidence>
<evidence type="ECO:0000256" key="1">
    <source>
        <dbReference type="ARBA" id="ARBA00009431"/>
    </source>
</evidence>
<evidence type="ECO:0000313" key="8">
    <source>
        <dbReference type="EMBL" id="OJJ45188.1"/>
    </source>
</evidence>
<proteinExistence type="inferred from homology"/>
<dbReference type="InterPro" id="IPR001563">
    <property type="entry name" value="Peptidase_S10"/>
</dbReference>
<dbReference type="GO" id="GO:0004185">
    <property type="term" value="F:serine-type carboxypeptidase activity"/>
    <property type="evidence" value="ECO:0007669"/>
    <property type="project" value="InterPro"/>
</dbReference>
<evidence type="ECO:0000256" key="3">
    <source>
        <dbReference type="ARBA" id="ARBA00022670"/>
    </source>
</evidence>
<evidence type="ECO:0000256" key="2">
    <source>
        <dbReference type="ARBA" id="ARBA00022645"/>
    </source>
</evidence>
<gene>
    <name evidence="8" type="ORF">ASPZODRAFT_17403</name>
</gene>
<feature type="signal peptide" evidence="7">
    <location>
        <begin position="1"/>
        <end position="19"/>
    </location>
</feature>
<dbReference type="PANTHER" id="PTHR11802">
    <property type="entry name" value="SERINE PROTEASE FAMILY S10 SERINE CARBOXYPEPTIDASE"/>
    <property type="match status" value="1"/>
</dbReference>
<feature type="chain" id="PRO_5011956610" description="Carboxypeptidase" evidence="7">
    <location>
        <begin position="20"/>
        <end position="573"/>
    </location>
</feature>
<dbReference type="STRING" id="1073090.A0A1L9SDH5"/>
<reference evidence="9" key="1">
    <citation type="journal article" date="2017" name="Genome Biol.">
        <title>Comparative genomics reveals high biological diversity and specific adaptations in the industrially and medically important fungal genus Aspergillus.</title>
        <authorList>
            <person name="de Vries R.P."/>
            <person name="Riley R."/>
            <person name="Wiebenga A."/>
            <person name="Aguilar-Osorio G."/>
            <person name="Amillis S."/>
            <person name="Uchima C.A."/>
            <person name="Anderluh G."/>
            <person name="Asadollahi M."/>
            <person name="Askin M."/>
            <person name="Barry K."/>
            <person name="Battaglia E."/>
            <person name="Bayram O."/>
            <person name="Benocci T."/>
            <person name="Braus-Stromeyer S.A."/>
            <person name="Caldana C."/>
            <person name="Canovas D."/>
            <person name="Cerqueira G.C."/>
            <person name="Chen F."/>
            <person name="Chen W."/>
            <person name="Choi C."/>
            <person name="Clum A."/>
            <person name="Dos Santos R.A."/>
            <person name="Damasio A.R."/>
            <person name="Diallinas G."/>
            <person name="Emri T."/>
            <person name="Fekete E."/>
            <person name="Flipphi M."/>
            <person name="Freyberg S."/>
            <person name="Gallo A."/>
            <person name="Gournas C."/>
            <person name="Habgood R."/>
            <person name="Hainaut M."/>
            <person name="Harispe M.L."/>
            <person name="Henrissat B."/>
            <person name="Hilden K.S."/>
            <person name="Hope R."/>
            <person name="Hossain A."/>
            <person name="Karabika E."/>
            <person name="Karaffa L."/>
            <person name="Karanyi Z."/>
            <person name="Krasevec N."/>
            <person name="Kuo A."/>
            <person name="Kusch H."/>
            <person name="LaButti K."/>
            <person name="Lagendijk E.L."/>
            <person name="Lapidus A."/>
            <person name="Levasseur A."/>
            <person name="Lindquist E."/>
            <person name="Lipzen A."/>
            <person name="Logrieco A.F."/>
            <person name="MacCabe A."/>
            <person name="Maekelae M.R."/>
            <person name="Malavazi I."/>
            <person name="Melin P."/>
            <person name="Meyer V."/>
            <person name="Mielnichuk N."/>
            <person name="Miskei M."/>
            <person name="Molnar A.P."/>
            <person name="Mule G."/>
            <person name="Ngan C.Y."/>
            <person name="Orejas M."/>
            <person name="Orosz E."/>
            <person name="Ouedraogo J.P."/>
            <person name="Overkamp K.M."/>
            <person name="Park H.-S."/>
            <person name="Perrone G."/>
            <person name="Piumi F."/>
            <person name="Punt P.J."/>
            <person name="Ram A.F."/>
            <person name="Ramon A."/>
            <person name="Rauscher S."/>
            <person name="Record E."/>
            <person name="Riano-Pachon D.M."/>
            <person name="Robert V."/>
            <person name="Roehrig J."/>
            <person name="Ruller R."/>
            <person name="Salamov A."/>
            <person name="Salih N.S."/>
            <person name="Samson R.A."/>
            <person name="Sandor E."/>
            <person name="Sanguinetti M."/>
            <person name="Schuetze T."/>
            <person name="Sepcic K."/>
            <person name="Shelest E."/>
            <person name="Sherlock G."/>
            <person name="Sophianopoulou V."/>
            <person name="Squina F.M."/>
            <person name="Sun H."/>
            <person name="Susca A."/>
            <person name="Todd R.B."/>
            <person name="Tsang A."/>
            <person name="Unkles S.E."/>
            <person name="van de Wiele N."/>
            <person name="van Rossen-Uffink D."/>
            <person name="Oliveira J.V."/>
            <person name="Vesth T.C."/>
            <person name="Visser J."/>
            <person name="Yu J.-H."/>
            <person name="Zhou M."/>
            <person name="Andersen M.R."/>
            <person name="Archer D.B."/>
            <person name="Baker S.E."/>
            <person name="Benoit I."/>
            <person name="Brakhage A.A."/>
            <person name="Braus G.H."/>
            <person name="Fischer R."/>
            <person name="Frisvad J.C."/>
            <person name="Goldman G.H."/>
            <person name="Houbraken J."/>
            <person name="Oakley B."/>
            <person name="Pocsi I."/>
            <person name="Scazzocchio C."/>
            <person name="Seiboth B."/>
            <person name="vanKuyk P.A."/>
            <person name="Wortman J."/>
            <person name="Dyer P.S."/>
            <person name="Grigoriev I.V."/>
        </authorList>
    </citation>
    <scope>NUCLEOTIDE SEQUENCE [LARGE SCALE GENOMIC DNA]</scope>
    <source>
        <strain evidence="9">CBS 506.65</strain>
    </source>
</reference>
<dbReference type="PRINTS" id="PR00724">
    <property type="entry name" value="CRBOXYPTASEC"/>
</dbReference>
<dbReference type="VEuPathDB" id="FungiDB:ASPZODRAFT_17403"/>
<keyword evidence="6" id="KW-0325">Glycoprotein</keyword>
<dbReference type="SUPFAM" id="SSF53474">
    <property type="entry name" value="alpha/beta-Hydrolases"/>
    <property type="match status" value="1"/>
</dbReference>
<dbReference type="Proteomes" id="UP000184188">
    <property type="component" value="Unassembled WGS sequence"/>
</dbReference>